<dbReference type="eggNOG" id="COG0810">
    <property type="taxonomic scope" value="Bacteria"/>
</dbReference>
<dbReference type="Proteomes" id="UP000017800">
    <property type="component" value="Unassembled WGS sequence"/>
</dbReference>
<dbReference type="InterPro" id="IPR003538">
    <property type="entry name" value="TonB"/>
</dbReference>
<dbReference type="PROSITE" id="PS52015">
    <property type="entry name" value="TONB_CTD"/>
    <property type="match status" value="1"/>
</dbReference>
<feature type="region of interest" description="Disordered" evidence="11">
    <location>
        <begin position="51"/>
        <end position="82"/>
    </location>
</feature>
<dbReference type="Pfam" id="PF03544">
    <property type="entry name" value="TonB_C"/>
    <property type="match status" value="1"/>
</dbReference>
<evidence type="ECO:0000313" key="13">
    <source>
        <dbReference type="EMBL" id="GAD88948.1"/>
    </source>
</evidence>
<evidence type="ECO:0000256" key="6">
    <source>
        <dbReference type="ARBA" id="ARBA00022692"/>
    </source>
</evidence>
<dbReference type="GO" id="GO:0015891">
    <property type="term" value="P:siderophore transport"/>
    <property type="evidence" value="ECO:0007669"/>
    <property type="project" value="InterPro"/>
</dbReference>
<comment type="caution">
    <text evidence="13">The sequence shown here is derived from an EMBL/GenBank/DDBJ whole genome shotgun (WGS) entry which is preliminary data.</text>
</comment>
<evidence type="ECO:0000256" key="10">
    <source>
        <dbReference type="RuleBase" id="RU362123"/>
    </source>
</evidence>
<keyword evidence="5 10" id="KW-0997">Cell inner membrane</keyword>
<keyword evidence="9" id="KW-0472">Membrane</keyword>
<keyword evidence="14" id="KW-1185">Reference proteome</keyword>
<evidence type="ECO:0000256" key="2">
    <source>
        <dbReference type="ARBA" id="ARBA00006555"/>
    </source>
</evidence>
<keyword evidence="3 10" id="KW-0813">Transport</keyword>
<evidence type="ECO:0000256" key="1">
    <source>
        <dbReference type="ARBA" id="ARBA00004383"/>
    </source>
</evidence>
<proteinExistence type="inferred from homology"/>
<dbReference type="Gene3D" id="3.30.1150.10">
    <property type="match status" value="1"/>
</dbReference>
<dbReference type="RefSeq" id="WP_023403325.1">
    <property type="nucleotide sequence ID" value="NZ_BAUJ01000012.1"/>
</dbReference>
<name>V5FC34_9VIBR</name>
<dbReference type="GO" id="GO:0031992">
    <property type="term" value="F:energy transducer activity"/>
    <property type="evidence" value="ECO:0007669"/>
    <property type="project" value="InterPro"/>
</dbReference>
<evidence type="ECO:0000259" key="12">
    <source>
        <dbReference type="PROSITE" id="PS52015"/>
    </source>
</evidence>
<evidence type="ECO:0000256" key="7">
    <source>
        <dbReference type="ARBA" id="ARBA00022927"/>
    </source>
</evidence>
<comment type="subcellular location">
    <subcellularLocation>
        <location evidence="1 10">Cell inner membrane</location>
        <topology evidence="1 10">Single-pass membrane protein</topology>
        <orientation evidence="1 10">Periplasmic side</orientation>
    </subcellularLocation>
</comment>
<reference evidence="13 14" key="1">
    <citation type="submission" date="2013-10" db="EMBL/GenBank/DDBJ databases">
        <authorList>
            <person name="Ichikawa N."/>
            <person name="Kimura A."/>
            <person name="Ohji S."/>
            <person name="Hosoyama A."/>
            <person name="Fujita N."/>
        </authorList>
    </citation>
    <scope>NUCLEOTIDE SEQUENCE [LARGE SCALE GENOMIC DNA]</scope>
    <source>
        <strain evidence="13 14">NBRC 102217</strain>
    </source>
</reference>
<feature type="domain" description="TonB C-terminal" evidence="12">
    <location>
        <begin position="116"/>
        <end position="208"/>
    </location>
</feature>
<dbReference type="EMBL" id="BAUJ01000012">
    <property type="protein sequence ID" value="GAD88948.1"/>
    <property type="molecule type" value="Genomic_DNA"/>
</dbReference>
<dbReference type="InterPro" id="IPR037682">
    <property type="entry name" value="TonB_C"/>
</dbReference>
<organism evidence="13 14">
    <name type="scientific">Vibrio halioticoli NBRC 102217</name>
    <dbReference type="NCBI Taxonomy" id="1219072"/>
    <lineage>
        <taxon>Bacteria</taxon>
        <taxon>Pseudomonadati</taxon>
        <taxon>Pseudomonadota</taxon>
        <taxon>Gammaproteobacteria</taxon>
        <taxon>Vibrionales</taxon>
        <taxon>Vibrionaceae</taxon>
        <taxon>Vibrio</taxon>
    </lineage>
</organism>
<gene>
    <name evidence="13" type="primary">tonB</name>
    <name evidence="13" type="ORF">VHA01S_012_00640</name>
</gene>
<keyword evidence="10" id="KW-0735">Signal-anchor</keyword>
<comment type="similarity">
    <text evidence="2 10">Belongs to the TonB family.</text>
</comment>
<accession>V5FC34</accession>
<dbReference type="PRINTS" id="PR01374">
    <property type="entry name" value="TONBPROTEIN"/>
</dbReference>
<dbReference type="AlphaFoldDB" id="V5FC34"/>
<comment type="function">
    <text evidence="10">Interacts with outer membrane receptor proteins that carry out high-affinity binding and energy dependent uptake into the periplasmic space of specific substrates. It could act to transduce energy from the cytoplasmic membrane to specific energy-requiring processes in the outer membrane, resulting in the release into the periplasm of ligands bound by these outer membrane proteins.</text>
</comment>
<dbReference type="InterPro" id="IPR051045">
    <property type="entry name" value="TonB-dependent_transducer"/>
</dbReference>
<keyword evidence="6" id="KW-0812">Transmembrane</keyword>
<dbReference type="PANTHER" id="PTHR33446">
    <property type="entry name" value="PROTEIN TONB-RELATED"/>
    <property type="match status" value="1"/>
</dbReference>
<evidence type="ECO:0000256" key="8">
    <source>
        <dbReference type="ARBA" id="ARBA00022989"/>
    </source>
</evidence>
<dbReference type="GO" id="GO:0055085">
    <property type="term" value="P:transmembrane transport"/>
    <property type="evidence" value="ECO:0007669"/>
    <property type="project" value="InterPro"/>
</dbReference>
<reference evidence="13 14" key="2">
    <citation type="submission" date="2013-11" db="EMBL/GenBank/DDBJ databases">
        <title>Whole genome shotgun sequence of Vibrio halioticoli NBRC 102217.</title>
        <authorList>
            <person name="Isaki S."/>
            <person name="Kimura A."/>
            <person name="Ohji S."/>
            <person name="Hosoyama A."/>
            <person name="Fujita N."/>
            <person name="Hashimoto M."/>
            <person name="Hosoyama Y."/>
            <person name="Yamazoe A."/>
        </authorList>
    </citation>
    <scope>NUCLEOTIDE SEQUENCE [LARGE SCALE GENOMIC DNA]</scope>
    <source>
        <strain evidence="13 14">NBRC 102217</strain>
    </source>
</reference>
<sequence length="208" mass="23783">MKRLFIALPIALLLTFFVFGFMTWLVNLGKSPLPEQQSIVRFDILQVEQDSHAQRRQRQLPEPPQTPTKPPEMHTSSSSQLSDTPFTMQKFDLPLVTVDTAVSGLTIANPGPVSIGQNQQVMPLQRIEPRYPIRALSRKIEGYVVMSFTINDRGRPTDIKIVDSKPKRIFDREAMRALQRWKYQPLVVNGKATAQKGQTLKLEFRLQK</sequence>
<dbReference type="PANTHER" id="PTHR33446:SF14">
    <property type="entry name" value="PROTEIN TONB"/>
    <property type="match status" value="1"/>
</dbReference>
<evidence type="ECO:0000256" key="3">
    <source>
        <dbReference type="ARBA" id="ARBA00022448"/>
    </source>
</evidence>
<protein>
    <recommendedName>
        <fullName evidence="10">Protein TonB</fullName>
    </recommendedName>
</protein>
<keyword evidence="8" id="KW-1133">Transmembrane helix</keyword>
<dbReference type="GO" id="GO:0005886">
    <property type="term" value="C:plasma membrane"/>
    <property type="evidence" value="ECO:0007669"/>
    <property type="project" value="UniProtKB-SubCell"/>
</dbReference>
<dbReference type="SUPFAM" id="SSF74653">
    <property type="entry name" value="TolA/TonB C-terminal domain"/>
    <property type="match status" value="1"/>
</dbReference>
<dbReference type="FunFam" id="3.30.1150.10:FF:000006">
    <property type="entry name" value="Protein TonB"/>
    <property type="match status" value="1"/>
</dbReference>
<dbReference type="GO" id="GO:0015031">
    <property type="term" value="P:protein transport"/>
    <property type="evidence" value="ECO:0007669"/>
    <property type="project" value="UniProtKB-UniRule"/>
</dbReference>
<evidence type="ECO:0000256" key="9">
    <source>
        <dbReference type="ARBA" id="ARBA00023136"/>
    </source>
</evidence>
<evidence type="ECO:0000256" key="4">
    <source>
        <dbReference type="ARBA" id="ARBA00022475"/>
    </source>
</evidence>
<feature type="compositionally biased region" description="Pro residues" evidence="11">
    <location>
        <begin position="61"/>
        <end position="70"/>
    </location>
</feature>
<dbReference type="GO" id="GO:0030288">
    <property type="term" value="C:outer membrane-bounded periplasmic space"/>
    <property type="evidence" value="ECO:0007669"/>
    <property type="project" value="InterPro"/>
</dbReference>
<keyword evidence="7 10" id="KW-0653">Protein transport</keyword>
<evidence type="ECO:0000256" key="11">
    <source>
        <dbReference type="SAM" id="MobiDB-lite"/>
    </source>
</evidence>
<evidence type="ECO:0000313" key="14">
    <source>
        <dbReference type="Proteomes" id="UP000017800"/>
    </source>
</evidence>
<evidence type="ECO:0000256" key="5">
    <source>
        <dbReference type="ARBA" id="ARBA00022519"/>
    </source>
</evidence>
<dbReference type="OrthoDB" id="1628901at2"/>
<keyword evidence="4 10" id="KW-1003">Cell membrane</keyword>
<dbReference type="NCBIfam" id="TIGR01352">
    <property type="entry name" value="tonB_Cterm"/>
    <property type="match status" value="1"/>
</dbReference>
<dbReference type="InterPro" id="IPR006260">
    <property type="entry name" value="TonB/TolA_C"/>
</dbReference>